<feature type="transmembrane region" description="Helical" evidence="7">
    <location>
        <begin position="298"/>
        <end position="324"/>
    </location>
</feature>
<dbReference type="InterPro" id="IPR009231">
    <property type="entry name" value="Chloride_chnl_CLIC-like"/>
</dbReference>
<sequence>MILQITMRLIFVSVLVLCLSSEYTIKCSDDEYVDPLDMVNYDRSTKSMKIKPKIVVNEPIQNDRCTIFLSRFINILLINTGLSNIDQVLNKGKNEELKLYASVTLSTQDLQLLKNMASKRDIDYTEVDRILNSLFTPVEMDSSEFKVINSSEIYDQIKEVLYWISVCFISIALLYTTFKKIHYVFNLTFILFIIFALAFASTWYTMYTKAEINRSVHLEYMPSHCRANTGWSTFSWFRTNNLDECKKYKEAIYLNPKYSIAVTDILAEMFSKMMTKPLEALGDSIYVFNKSVLKDTPYWAQIILIPIIIIITIKTIFLSCALLVGRSLSMKYIFGYGGSTIGPGPTGNDYCKTNDKINNSFHPTTSAQHGIPQISELPKVNFNINLFHPSPTENSHFSFNDKFKINHVKESNLIAMLKNKEIDSVDSKGFNDLSKKAPRHRTLSI</sequence>
<evidence type="ECO:0000256" key="6">
    <source>
        <dbReference type="ARBA" id="ARBA00023136"/>
    </source>
</evidence>
<feature type="signal peptide" evidence="8">
    <location>
        <begin position="1"/>
        <end position="21"/>
    </location>
</feature>
<evidence type="ECO:0000256" key="8">
    <source>
        <dbReference type="SAM" id="SignalP"/>
    </source>
</evidence>
<comment type="subcellular location">
    <subcellularLocation>
        <location evidence="1">Membrane</location>
        <topology evidence="1">Multi-pass membrane protein</topology>
    </subcellularLocation>
</comment>
<dbReference type="PANTHER" id="PTHR34093">
    <property type="entry name" value="CHLORIDE CHANNEL CLIC-LIKE PROTEIN 1"/>
    <property type="match status" value="1"/>
</dbReference>
<name>A0A2H8TNX5_9HEMI</name>
<dbReference type="GO" id="GO:0016020">
    <property type="term" value="C:membrane"/>
    <property type="evidence" value="ECO:0007669"/>
    <property type="project" value="UniProtKB-SubCell"/>
</dbReference>
<protein>
    <recommendedName>
        <fullName evidence="3">Chloride channel CLIC-like protein 1</fullName>
    </recommendedName>
</protein>
<dbReference type="AlphaFoldDB" id="A0A2H8TNX5"/>
<dbReference type="Pfam" id="PF05934">
    <property type="entry name" value="MCLC"/>
    <property type="match status" value="1"/>
</dbReference>
<gene>
    <name evidence="9" type="primary">CLCC1</name>
</gene>
<evidence type="ECO:0000256" key="2">
    <source>
        <dbReference type="ARBA" id="ARBA00005944"/>
    </source>
</evidence>
<accession>A0A2H8TNX5</accession>
<proteinExistence type="inferred from homology"/>
<evidence type="ECO:0000256" key="5">
    <source>
        <dbReference type="ARBA" id="ARBA00022989"/>
    </source>
</evidence>
<feature type="chain" id="PRO_5014190094" description="Chloride channel CLIC-like protein 1" evidence="8">
    <location>
        <begin position="22"/>
        <end position="445"/>
    </location>
</feature>
<dbReference type="OrthoDB" id="5837849at2759"/>
<reference evidence="9" key="1">
    <citation type="submission" date="2017-10" db="EMBL/GenBank/DDBJ databases">
        <title>Transcriptome Assembly of Sugarcane Aphid Adults.</title>
        <authorList>
            <person name="Scully E.D."/>
            <person name="Palmer N.A."/>
            <person name="Geib S.M."/>
            <person name="Sarath G."/>
            <person name="Sattler S.E."/>
        </authorList>
    </citation>
    <scope>NUCLEOTIDE SEQUENCE</scope>
    <source>
        <tissue evidence="9">Whole body</tissue>
    </source>
</reference>
<keyword evidence="8" id="KW-0732">Signal</keyword>
<feature type="transmembrane region" description="Helical" evidence="7">
    <location>
        <begin position="160"/>
        <end position="178"/>
    </location>
</feature>
<keyword evidence="4 7" id="KW-0812">Transmembrane</keyword>
<evidence type="ECO:0000256" key="7">
    <source>
        <dbReference type="SAM" id="Phobius"/>
    </source>
</evidence>
<keyword evidence="6 7" id="KW-0472">Membrane</keyword>
<evidence type="ECO:0000256" key="1">
    <source>
        <dbReference type="ARBA" id="ARBA00004141"/>
    </source>
</evidence>
<dbReference type="EMBL" id="GFXV01004078">
    <property type="protein sequence ID" value="MBW15883.1"/>
    <property type="molecule type" value="Transcribed_RNA"/>
</dbReference>
<feature type="transmembrane region" description="Helical" evidence="7">
    <location>
        <begin position="185"/>
        <end position="206"/>
    </location>
</feature>
<evidence type="ECO:0000313" key="9">
    <source>
        <dbReference type="EMBL" id="MBW15883.1"/>
    </source>
</evidence>
<evidence type="ECO:0000256" key="4">
    <source>
        <dbReference type="ARBA" id="ARBA00022692"/>
    </source>
</evidence>
<evidence type="ECO:0000256" key="3">
    <source>
        <dbReference type="ARBA" id="ARBA00015571"/>
    </source>
</evidence>
<dbReference type="GO" id="GO:0005783">
    <property type="term" value="C:endoplasmic reticulum"/>
    <property type="evidence" value="ECO:0007669"/>
    <property type="project" value="TreeGrafter"/>
</dbReference>
<keyword evidence="5 7" id="KW-1133">Transmembrane helix</keyword>
<dbReference type="GO" id="GO:0005254">
    <property type="term" value="F:chloride channel activity"/>
    <property type="evidence" value="ECO:0007669"/>
    <property type="project" value="TreeGrafter"/>
</dbReference>
<comment type="similarity">
    <text evidence="2">Belongs to the chloride channel MCLC family.</text>
</comment>
<organism evidence="9">
    <name type="scientific">Melanaphis sacchari</name>
    <dbReference type="NCBI Taxonomy" id="742174"/>
    <lineage>
        <taxon>Eukaryota</taxon>
        <taxon>Metazoa</taxon>
        <taxon>Ecdysozoa</taxon>
        <taxon>Arthropoda</taxon>
        <taxon>Hexapoda</taxon>
        <taxon>Insecta</taxon>
        <taxon>Pterygota</taxon>
        <taxon>Neoptera</taxon>
        <taxon>Paraneoptera</taxon>
        <taxon>Hemiptera</taxon>
        <taxon>Sternorrhyncha</taxon>
        <taxon>Aphidomorpha</taxon>
        <taxon>Aphidoidea</taxon>
        <taxon>Aphididae</taxon>
        <taxon>Aphidini</taxon>
        <taxon>Melanaphis</taxon>
    </lineage>
</organism>
<dbReference type="PANTHER" id="PTHR34093:SF1">
    <property type="entry name" value="CHLORIDE CHANNEL CLIC-LIKE PROTEIN 1"/>
    <property type="match status" value="1"/>
</dbReference>